<dbReference type="GeneID" id="69019498"/>
<reference evidence="1" key="1">
    <citation type="journal article" date="2020" name="Phytopathology">
        <title>Genome sequence and comparative analysis of Colletotrichum gloeosporioides isolated from Liriodendron leaves.</title>
        <authorList>
            <person name="Fu F.F."/>
            <person name="Hao Z."/>
            <person name="Wang P."/>
            <person name="Lu Y."/>
            <person name="Xue L.J."/>
            <person name="Wei G."/>
            <person name="Tian Y."/>
            <person name="Baishi H."/>
            <person name="Xu H."/>
            <person name="Shi J."/>
            <person name="Cheng T."/>
            <person name="Wang G."/>
            <person name="Yi Y."/>
            <person name="Chen J."/>
        </authorList>
    </citation>
    <scope>NUCLEOTIDE SEQUENCE</scope>
    <source>
        <strain evidence="1">Lc1</strain>
    </source>
</reference>
<keyword evidence="2" id="KW-1185">Reference proteome</keyword>
<evidence type="ECO:0000313" key="2">
    <source>
        <dbReference type="Proteomes" id="UP000613401"/>
    </source>
</evidence>
<comment type="caution">
    <text evidence="1">The sequence shown here is derived from an EMBL/GenBank/DDBJ whole genome shotgun (WGS) entry which is preliminary data.</text>
</comment>
<sequence length="391" mass="43966">MSSTSTARVLDSTALERFDPGEELVLTPYPLSDPCGIGFEDEGRTPSDFDPSKADGKLIETANPATRARLVIKKRLSGTSADDQNVLLCRVEQAPTAFEMDNAHARHLSEGNLVIVKTFTSRPLYRWVRDGYRSHDHTSGELHPEAAVYQHLYDNGLTGYPRLAPQYYGTWVFEKEQKGQNACARDRYTGLIVTEYVDGVSVEQLGTRDWDHDTYGPLQLSTSPIALHRNSDRILLMDTESRLRIFKTLLDGVVRKLHAGVYVGKSNLHPSNVLVSFRNNGKELEEPRVVSIDYQMDTVWSRTKPGRDSGKPMIAQQLDRPPHPALYFPSTSEIAAFKGWFPREWSPYDSNQLCEWLLSESGFGPLDANERYSSLPSEDAGYLGLSMFPVF</sequence>
<dbReference type="EMBL" id="WVTB01000065">
    <property type="protein sequence ID" value="KAF3802132.1"/>
    <property type="molecule type" value="Genomic_DNA"/>
</dbReference>
<protein>
    <submittedName>
        <fullName evidence="1">Uncharacterized protein</fullName>
    </submittedName>
</protein>
<dbReference type="RefSeq" id="XP_045261291.1">
    <property type="nucleotide sequence ID" value="XM_045412256.1"/>
</dbReference>
<gene>
    <name evidence="1" type="ORF">GCG54_00012378</name>
</gene>
<reference evidence="1" key="2">
    <citation type="submission" date="2020-03" db="EMBL/GenBank/DDBJ databases">
        <authorList>
            <person name="Fu F.-F."/>
            <person name="Chen J."/>
        </authorList>
    </citation>
    <scope>NUCLEOTIDE SEQUENCE</scope>
    <source>
        <strain evidence="1">Lc1</strain>
    </source>
</reference>
<dbReference type="Proteomes" id="UP000613401">
    <property type="component" value="Unassembled WGS sequence"/>
</dbReference>
<evidence type="ECO:0000313" key="1">
    <source>
        <dbReference type="EMBL" id="KAF3802132.1"/>
    </source>
</evidence>
<organism evidence="1 2">
    <name type="scientific">Colletotrichum gloeosporioides</name>
    <name type="common">Anthracnose fungus</name>
    <name type="synonym">Glomerella cingulata</name>
    <dbReference type="NCBI Taxonomy" id="474922"/>
    <lineage>
        <taxon>Eukaryota</taxon>
        <taxon>Fungi</taxon>
        <taxon>Dikarya</taxon>
        <taxon>Ascomycota</taxon>
        <taxon>Pezizomycotina</taxon>
        <taxon>Sordariomycetes</taxon>
        <taxon>Hypocreomycetidae</taxon>
        <taxon>Glomerellales</taxon>
        <taxon>Glomerellaceae</taxon>
        <taxon>Colletotrichum</taxon>
        <taxon>Colletotrichum gloeosporioides species complex</taxon>
    </lineage>
</organism>
<proteinExistence type="predicted"/>
<name>A0A8H4CE59_COLGL</name>
<dbReference type="AlphaFoldDB" id="A0A8H4CE59"/>
<accession>A0A8H4CE59</accession>